<keyword evidence="1" id="KW-0312">Gluconeogenesis</keyword>
<sequence>MYSSKVVLDTSAFTVNSPSKKSFSSIILDITSAARISPSSCAYLLFKLSKHWLINALYEHKIFTQGVIWDINSFDQWGVLNWAKNWRKGLSPN</sequence>
<comment type="catalytic activity">
    <reaction evidence="1">
        <text>alpha-D-glucose 6-phosphate = beta-D-fructose 6-phosphate</text>
        <dbReference type="Rhea" id="RHEA:11816"/>
        <dbReference type="ChEBI" id="CHEBI:57634"/>
        <dbReference type="ChEBI" id="CHEBI:58225"/>
        <dbReference type="EC" id="5.3.1.9"/>
    </reaction>
</comment>
<reference evidence="2" key="2">
    <citation type="submission" date="2020-05" db="UniProtKB">
        <authorList>
            <consortium name="EnsemblMetazoa"/>
        </authorList>
    </citation>
    <scope>IDENTIFICATION</scope>
    <source>
        <strain evidence="2">IAEA</strain>
    </source>
</reference>
<organism evidence="2 3">
    <name type="scientific">Glossina palpalis gambiensis</name>
    <dbReference type="NCBI Taxonomy" id="67801"/>
    <lineage>
        <taxon>Eukaryota</taxon>
        <taxon>Metazoa</taxon>
        <taxon>Ecdysozoa</taxon>
        <taxon>Arthropoda</taxon>
        <taxon>Hexapoda</taxon>
        <taxon>Insecta</taxon>
        <taxon>Pterygota</taxon>
        <taxon>Neoptera</taxon>
        <taxon>Endopterygota</taxon>
        <taxon>Diptera</taxon>
        <taxon>Brachycera</taxon>
        <taxon>Muscomorpha</taxon>
        <taxon>Hippoboscoidea</taxon>
        <taxon>Glossinidae</taxon>
        <taxon>Glossina</taxon>
    </lineage>
</organism>
<keyword evidence="3" id="KW-1185">Reference proteome</keyword>
<protein>
    <recommendedName>
        <fullName evidence="1">Glucose-6-phosphate isomerase</fullName>
        <ecNumber evidence="1">5.3.1.9</ecNumber>
    </recommendedName>
</protein>
<dbReference type="AlphaFoldDB" id="A0A1B0C1P3"/>
<accession>A0A1B0C1P3</accession>
<dbReference type="GO" id="GO:0097367">
    <property type="term" value="F:carbohydrate derivative binding"/>
    <property type="evidence" value="ECO:0007669"/>
    <property type="project" value="InterPro"/>
</dbReference>
<dbReference type="Pfam" id="PF00342">
    <property type="entry name" value="PGI"/>
    <property type="match status" value="1"/>
</dbReference>
<dbReference type="PRINTS" id="PR00662">
    <property type="entry name" value="G6PISOMERASE"/>
</dbReference>
<evidence type="ECO:0000313" key="2">
    <source>
        <dbReference type="EnsemblMetazoa" id="GPPI046727-PA"/>
    </source>
</evidence>
<dbReference type="EnsemblMetazoa" id="GPPI046727-RA">
    <property type="protein sequence ID" value="GPPI046727-PA"/>
    <property type="gene ID" value="GPPI046727"/>
</dbReference>
<dbReference type="GO" id="GO:0004347">
    <property type="term" value="F:glucose-6-phosphate isomerase activity"/>
    <property type="evidence" value="ECO:0007669"/>
    <property type="project" value="UniProtKB-EC"/>
</dbReference>
<keyword evidence="1" id="KW-0324">Glycolysis</keyword>
<evidence type="ECO:0000313" key="3">
    <source>
        <dbReference type="Proteomes" id="UP000092460"/>
    </source>
</evidence>
<evidence type="ECO:0000256" key="1">
    <source>
        <dbReference type="RuleBase" id="RU000612"/>
    </source>
</evidence>
<dbReference type="InterPro" id="IPR046348">
    <property type="entry name" value="SIS_dom_sf"/>
</dbReference>
<dbReference type="VEuPathDB" id="VectorBase:GPPI046727"/>
<dbReference type="Gene3D" id="3.40.50.10490">
    <property type="entry name" value="Glucose-6-phosphate isomerase like protein, domain 1"/>
    <property type="match status" value="1"/>
</dbReference>
<dbReference type="GO" id="GO:0006094">
    <property type="term" value="P:gluconeogenesis"/>
    <property type="evidence" value="ECO:0007669"/>
    <property type="project" value="UniProtKB-KW"/>
</dbReference>
<comment type="pathway">
    <text evidence="1">Carbohydrate degradation; glycolysis; D-glyceraldehyde 3-phosphate and glycerone phosphate from D-glucose: step 2/4.</text>
</comment>
<dbReference type="SUPFAM" id="SSF53697">
    <property type="entry name" value="SIS domain"/>
    <property type="match status" value="1"/>
</dbReference>
<keyword evidence="1" id="KW-0413">Isomerase</keyword>
<dbReference type="GO" id="GO:0006096">
    <property type="term" value="P:glycolytic process"/>
    <property type="evidence" value="ECO:0007669"/>
    <property type="project" value="UniProtKB-UniPathway"/>
</dbReference>
<dbReference type="STRING" id="67801.A0A1B0C1P3"/>
<proteinExistence type="inferred from homology"/>
<dbReference type="Proteomes" id="UP000092460">
    <property type="component" value="Unassembled WGS sequence"/>
</dbReference>
<dbReference type="EC" id="5.3.1.9" evidence="1"/>
<name>A0A1B0C1P3_9MUSC</name>
<dbReference type="InterPro" id="IPR001672">
    <property type="entry name" value="G6P_Isomerase"/>
</dbReference>
<reference evidence="3" key="1">
    <citation type="submission" date="2015-01" db="EMBL/GenBank/DDBJ databases">
        <authorList>
            <person name="Aksoy S."/>
            <person name="Warren W."/>
            <person name="Wilson R.K."/>
        </authorList>
    </citation>
    <scope>NUCLEOTIDE SEQUENCE [LARGE SCALE GENOMIC DNA]</scope>
    <source>
        <strain evidence="3">IAEA</strain>
    </source>
</reference>
<dbReference type="UniPathway" id="UPA00109">
    <property type="reaction ID" value="UER00181"/>
</dbReference>
<dbReference type="EMBL" id="JXJN01024139">
    <property type="status" value="NOT_ANNOTATED_CDS"/>
    <property type="molecule type" value="Genomic_DNA"/>
</dbReference>
<comment type="similarity">
    <text evidence="1">Belongs to the GPI family.</text>
</comment>